<organism evidence="12 13">
    <name type="scientific">Trichonephila clavata</name>
    <name type="common">Joro spider</name>
    <name type="synonym">Nephila clavata</name>
    <dbReference type="NCBI Taxonomy" id="2740835"/>
    <lineage>
        <taxon>Eukaryota</taxon>
        <taxon>Metazoa</taxon>
        <taxon>Ecdysozoa</taxon>
        <taxon>Arthropoda</taxon>
        <taxon>Chelicerata</taxon>
        <taxon>Arachnida</taxon>
        <taxon>Araneae</taxon>
        <taxon>Araneomorphae</taxon>
        <taxon>Entelegynae</taxon>
        <taxon>Araneoidea</taxon>
        <taxon>Nephilidae</taxon>
        <taxon>Trichonephila</taxon>
    </lineage>
</organism>
<dbReference type="GO" id="GO:0005886">
    <property type="term" value="C:plasma membrane"/>
    <property type="evidence" value="ECO:0007669"/>
    <property type="project" value="TreeGrafter"/>
</dbReference>
<dbReference type="GO" id="GO:0004930">
    <property type="term" value="F:G protein-coupled receptor activity"/>
    <property type="evidence" value="ECO:0007669"/>
    <property type="project" value="UniProtKB-KW"/>
</dbReference>
<proteinExistence type="inferred from homology"/>
<evidence type="ECO:0000256" key="9">
    <source>
        <dbReference type="RuleBase" id="RU000688"/>
    </source>
</evidence>
<dbReference type="AlphaFoldDB" id="A0A8X6M4E6"/>
<dbReference type="Proteomes" id="UP000887116">
    <property type="component" value="Unassembled WGS sequence"/>
</dbReference>
<reference evidence="12" key="1">
    <citation type="submission" date="2020-07" db="EMBL/GenBank/DDBJ databases">
        <title>Multicomponent nature underlies the extraordinary mechanical properties of spider dragline silk.</title>
        <authorList>
            <person name="Kono N."/>
            <person name="Nakamura H."/>
            <person name="Mori M."/>
            <person name="Yoshida Y."/>
            <person name="Ohtoshi R."/>
            <person name="Malay A.D."/>
            <person name="Moran D.A.P."/>
            <person name="Tomita M."/>
            <person name="Numata K."/>
            <person name="Arakawa K."/>
        </authorList>
    </citation>
    <scope>NUCLEOTIDE SEQUENCE</scope>
</reference>
<evidence type="ECO:0000313" key="13">
    <source>
        <dbReference type="Proteomes" id="UP000887116"/>
    </source>
</evidence>
<dbReference type="PROSITE" id="PS50262">
    <property type="entry name" value="G_PROTEIN_RECEP_F1_2"/>
    <property type="match status" value="1"/>
</dbReference>
<keyword evidence="3 9" id="KW-0812">Transmembrane</keyword>
<dbReference type="InterPro" id="IPR000276">
    <property type="entry name" value="GPCR_Rhodpsn"/>
</dbReference>
<evidence type="ECO:0000256" key="7">
    <source>
        <dbReference type="ARBA" id="ARBA00023170"/>
    </source>
</evidence>
<evidence type="ECO:0000256" key="5">
    <source>
        <dbReference type="ARBA" id="ARBA00023040"/>
    </source>
</evidence>
<evidence type="ECO:0000256" key="6">
    <source>
        <dbReference type="ARBA" id="ARBA00023136"/>
    </source>
</evidence>
<dbReference type="Pfam" id="PF00001">
    <property type="entry name" value="7tm_1"/>
    <property type="match status" value="1"/>
</dbReference>
<comment type="subcellular location">
    <subcellularLocation>
        <location evidence="1">Membrane</location>
        <topology evidence="1">Multi-pass membrane protein</topology>
    </subcellularLocation>
</comment>
<feature type="transmembrane region" description="Helical" evidence="10">
    <location>
        <begin position="85"/>
        <end position="105"/>
    </location>
</feature>
<dbReference type="InterPro" id="IPR017452">
    <property type="entry name" value="GPCR_Rhodpsn_7TM"/>
</dbReference>
<comment type="similarity">
    <text evidence="2 9">Belongs to the G-protein coupled receptor 1 family.</text>
</comment>
<feature type="transmembrane region" description="Helical" evidence="10">
    <location>
        <begin position="125"/>
        <end position="147"/>
    </location>
</feature>
<evidence type="ECO:0000256" key="2">
    <source>
        <dbReference type="ARBA" id="ARBA00010663"/>
    </source>
</evidence>
<evidence type="ECO:0000256" key="8">
    <source>
        <dbReference type="ARBA" id="ARBA00023224"/>
    </source>
</evidence>
<keyword evidence="6 10" id="KW-0472">Membrane</keyword>
<dbReference type="PANTHER" id="PTHR45695">
    <property type="entry name" value="LEUCOKININ RECEPTOR-RELATED"/>
    <property type="match status" value="1"/>
</dbReference>
<comment type="caution">
    <text evidence="12">The sequence shown here is derived from an EMBL/GenBank/DDBJ whole genome shotgun (WGS) entry which is preliminary data.</text>
</comment>
<dbReference type="SUPFAM" id="SSF81321">
    <property type="entry name" value="Family A G protein-coupled receptor-like"/>
    <property type="match status" value="1"/>
</dbReference>
<evidence type="ECO:0000256" key="3">
    <source>
        <dbReference type="ARBA" id="ARBA00022692"/>
    </source>
</evidence>
<protein>
    <submittedName>
        <fullName evidence="12">Trissin receptor</fullName>
    </submittedName>
</protein>
<gene>
    <name evidence="12" type="primary">TrissinR</name>
    <name evidence="12" type="ORF">TNCT_173711</name>
</gene>
<keyword evidence="4 10" id="KW-1133">Transmembrane helix</keyword>
<evidence type="ECO:0000256" key="10">
    <source>
        <dbReference type="SAM" id="Phobius"/>
    </source>
</evidence>
<dbReference type="PRINTS" id="PR00237">
    <property type="entry name" value="GPCRRHODOPSN"/>
</dbReference>
<feature type="domain" description="G-protein coupled receptors family 1 profile" evidence="11">
    <location>
        <begin position="64"/>
        <end position="161"/>
    </location>
</feature>
<feature type="transmembrane region" description="Helical" evidence="10">
    <location>
        <begin position="51"/>
        <end position="73"/>
    </location>
</feature>
<keyword evidence="5 9" id="KW-0297">G-protein coupled receptor</keyword>
<evidence type="ECO:0000259" key="11">
    <source>
        <dbReference type="PROSITE" id="PS50262"/>
    </source>
</evidence>
<keyword evidence="7 9" id="KW-0675">Receptor</keyword>
<sequence length="161" mass="18468">MTEKGEEYPIEIQAGSDGDDDCPECNIFNVTNGSFSNDYIFNRLDTRVCLVLAYTFVFCCCFFGNLLVMLVVIMHRRMRTITNFFLTNLAVADLCVGLFCVYQNLSFYLTSHWAFGEFLCKMYHFIHSLSYTASIAILTVISVERYVAIVHPMLSKQNRAK</sequence>
<evidence type="ECO:0000313" key="12">
    <source>
        <dbReference type="EMBL" id="GFR31632.1"/>
    </source>
</evidence>
<dbReference type="PANTHER" id="PTHR45695:SF9">
    <property type="entry name" value="LEUCOKININ RECEPTOR"/>
    <property type="match status" value="1"/>
</dbReference>
<dbReference type="PROSITE" id="PS00237">
    <property type="entry name" value="G_PROTEIN_RECEP_F1_1"/>
    <property type="match status" value="1"/>
</dbReference>
<keyword evidence="8 9" id="KW-0807">Transducer</keyword>
<dbReference type="OrthoDB" id="5964776at2759"/>
<keyword evidence="13" id="KW-1185">Reference proteome</keyword>
<dbReference type="EMBL" id="BMAO01009565">
    <property type="protein sequence ID" value="GFR31632.1"/>
    <property type="molecule type" value="Genomic_DNA"/>
</dbReference>
<evidence type="ECO:0000256" key="1">
    <source>
        <dbReference type="ARBA" id="ARBA00004141"/>
    </source>
</evidence>
<accession>A0A8X6M4E6</accession>
<evidence type="ECO:0000256" key="4">
    <source>
        <dbReference type="ARBA" id="ARBA00022989"/>
    </source>
</evidence>
<name>A0A8X6M4E6_TRICU</name>
<dbReference type="Gene3D" id="1.20.1070.10">
    <property type="entry name" value="Rhodopsin 7-helix transmembrane proteins"/>
    <property type="match status" value="1"/>
</dbReference>